<organism evidence="1 2">
    <name type="scientific">Jaapia argillacea MUCL 33604</name>
    <dbReference type="NCBI Taxonomy" id="933084"/>
    <lineage>
        <taxon>Eukaryota</taxon>
        <taxon>Fungi</taxon>
        <taxon>Dikarya</taxon>
        <taxon>Basidiomycota</taxon>
        <taxon>Agaricomycotina</taxon>
        <taxon>Agaricomycetes</taxon>
        <taxon>Agaricomycetidae</taxon>
        <taxon>Jaapiales</taxon>
        <taxon>Jaapiaceae</taxon>
        <taxon>Jaapia</taxon>
    </lineage>
</organism>
<evidence type="ECO:0000313" key="1">
    <source>
        <dbReference type="EMBL" id="KDQ63682.1"/>
    </source>
</evidence>
<accession>A0A067QJI5</accession>
<proteinExistence type="predicted"/>
<dbReference type="InParanoid" id="A0A067QJI5"/>
<gene>
    <name evidence="1" type="ORF">JAAARDRAFT_387428</name>
</gene>
<evidence type="ECO:0000313" key="2">
    <source>
        <dbReference type="Proteomes" id="UP000027265"/>
    </source>
</evidence>
<protein>
    <submittedName>
        <fullName evidence="1">Uncharacterized protein</fullName>
    </submittedName>
</protein>
<keyword evidence="2" id="KW-1185">Reference proteome</keyword>
<dbReference type="HOGENOM" id="CLU_2574189_0_0_1"/>
<dbReference type="EMBL" id="KL197710">
    <property type="protein sequence ID" value="KDQ63682.1"/>
    <property type="molecule type" value="Genomic_DNA"/>
</dbReference>
<sequence length="81" mass="9276">MERKFLRLCHMAAPMITPALARRAVAMCPSSLIYAHPPRGPERSNVHCVGLILINVQRLYTIDNDIMILPFLTCRVEMNQR</sequence>
<dbReference type="AlphaFoldDB" id="A0A067QJI5"/>
<name>A0A067QJI5_9AGAM</name>
<dbReference type="Proteomes" id="UP000027265">
    <property type="component" value="Unassembled WGS sequence"/>
</dbReference>
<reference evidence="2" key="1">
    <citation type="journal article" date="2014" name="Proc. Natl. Acad. Sci. U.S.A.">
        <title>Extensive sampling of basidiomycete genomes demonstrates inadequacy of the white-rot/brown-rot paradigm for wood decay fungi.</title>
        <authorList>
            <person name="Riley R."/>
            <person name="Salamov A.A."/>
            <person name="Brown D.W."/>
            <person name="Nagy L.G."/>
            <person name="Floudas D."/>
            <person name="Held B.W."/>
            <person name="Levasseur A."/>
            <person name="Lombard V."/>
            <person name="Morin E."/>
            <person name="Otillar R."/>
            <person name="Lindquist E.A."/>
            <person name="Sun H."/>
            <person name="LaButti K.M."/>
            <person name="Schmutz J."/>
            <person name="Jabbour D."/>
            <person name="Luo H."/>
            <person name="Baker S.E."/>
            <person name="Pisabarro A.G."/>
            <person name="Walton J.D."/>
            <person name="Blanchette R.A."/>
            <person name="Henrissat B."/>
            <person name="Martin F."/>
            <person name="Cullen D."/>
            <person name="Hibbett D.S."/>
            <person name="Grigoriev I.V."/>
        </authorList>
    </citation>
    <scope>NUCLEOTIDE SEQUENCE [LARGE SCALE GENOMIC DNA]</scope>
    <source>
        <strain evidence="2">MUCL 33604</strain>
    </source>
</reference>